<comment type="caution">
    <text evidence="6">The sequence shown here is derived from an EMBL/GenBank/DDBJ whole genome shotgun (WGS) entry which is preliminary data.</text>
</comment>
<dbReference type="InterPro" id="IPR005119">
    <property type="entry name" value="LysR_subst-bd"/>
</dbReference>
<keyword evidence="3" id="KW-0238">DNA-binding</keyword>
<protein>
    <submittedName>
        <fullName evidence="6">LysR family transcriptional regulator</fullName>
    </submittedName>
</protein>
<keyword evidence="4" id="KW-0804">Transcription</keyword>
<dbReference type="SUPFAM" id="SSF53850">
    <property type="entry name" value="Periplasmic binding protein-like II"/>
    <property type="match status" value="1"/>
</dbReference>
<evidence type="ECO:0000256" key="4">
    <source>
        <dbReference type="ARBA" id="ARBA00023163"/>
    </source>
</evidence>
<name>A0ABS5KLV2_9ACTN</name>
<evidence type="ECO:0000313" key="7">
    <source>
        <dbReference type="Proteomes" id="UP000730482"/>
    </source>
</evidence>
<feature type="domain" description="HTH lysR-type" evidence="5">
    <location>
        <begin position="1"/>
        <end position="58"/>
    </location>
</feature>
<dbReference type="Proteomes" id="UP000730482">
    <property type="component" value="Unassembled WGS sequence"/>
</dbReference>
<comment type="similarity">
    <text evidence="1">Belongs to the LysR transcriptional regulatory family.</text>
</comment>
<dbReference type="Pfam" id="PF00126">
    <property type="entry name" value="HTH_1"/>
    <property type="match status" value="1"/>
</dbReference>
<keyword evidence="2" id="KW-0805">Transcription regulation</keyword>
<evidence type="ECO:0000259" key="5">
    <source>
        <dbReference type="PROSITE" id="PS50931"/>
    </source>
</evidence>
<dbReference type="Gene3D" id="3.40.190.10">
    <property type="entry name" value="Periplasmic binding protein-like II"/>
    <property type="match status" value="2"/>
</dbReference>
<sequence>MDTRQLRAFLAVVETGGISAAADQLGYAQSSVSDQLRTLERDVGTPLLNRTSIGTVPTEAGQRLLPYARRMLDLDGEMRRTVSGRRPLLRIGALQSLADEWLPEVLTAFDHGAAGPETADVTVTVTSRTRLMEELLEGRLDAVFTLDSGPAYDGPTAVVGTDRVVLVTAPSHPLAGVHPLTLDDVRRTEFMVTEIGCIYRQLFDECGRDLGPSLKIAMITGSLNALRRLTVNGRGAALLPRFSVQAELESGDLVMLDLKEGLAPLTIEARWRDEIGPGAAPLRALVELTQKFSPAAWAMA</sequence>
<evidence type="ECO:0000256" key="1">
    <source>
        <dbReference type="ARBA" id="ARBA00009437"/>
    </source>
</evidence>
<keyword evidence="7" id="KW-1185">Reference proteome</keyword>
<evidence type="ECO:0000256" key="3">
    <source>
        <dbReference type="ARBA" id="ARBA00023125"/>
    </source>
</evidence>
<dbReference type="PROSITE" id="PS50931">
    <property type="entry name" value="HTH_LYSR"/>
    <property type="match status" value="1"/>
</dbReference>
<dbReference type="SUPFAM" id="SSF46785">
    <property type="entry name" value="Winged helix' DNA-binding domain"/>
    <property type="match status" value="1"/>
</dbReference>
<dbReference type="PANTHER" id="PTHR30126">
    <property type="entry name" value="HTH-TYPE TRANSCRIPTIONAL REGULATOR"/>
    <property type="match status" value="1"/>
</dbReference>
<organism evidence="6 7">
    <name type="scientific">Catenulispora pinistramenti</name>
    <dbReference type="NCBI Taxonomy" id="2705254"/>
    <lineage>
        <taxon>Bacteria</taxon>
        <taxon>Bacillati</taxon>
        <taxon>Actinomycetota</taxon>
        <taxon>Actinomycetes</taxon>
        <taxon>Catenulisporales</taxon>
        <taxon>Catenulisporaceae</taxon>
        <taxon>Catenulispora</taxon>
    </lineage>
</organism>
<proteinExistence type="inferred from homology"/>
<gene>
    <name evidence="6" type="ORF">KGQ19_09105</name>
</gene>
<evidence type="ECO:0000256" key="2">
    <source>
        <dbReference type="ARBA" id="ARBA00023015"/>
    </source>
</evidence>
<dbReference type="RefSeq" id="WP_212008629.1">
    <property type="nucleotide sequence ID" value="NZ_JAAFYZ010000021.1"/>
</dbReference>
<dbReference type="InterPro" id="IPR036388">
    <property type="entry name" value="WH-like_DNA-bd_sf"/>
</dbReference>
<evidence type="ECO:0000313" key="6">
    <source>
        <dbReference type="EMBL" id="MBS2547027.1"/>
    </source>
</evidence>
<accession>A0ABS5KLV2</accession>
<dbReference type="Gene3D" id="1.10.10.10">
    <property type="entry name" value="Winged helix-like DNA-binding domain superfamily/Winged helix DNA-binding domain"/>
    <property type="match status" value="1"/>
</dbReference>
<dbReference type="InterPro" id="IPR036390">
    <property type="entry name" value="WH_DNA-bd_sf"/>
</dbReference>
<dbReference type="CDD" id="cd05466">
    <property type="entry name" value="PBP2_LTTR_substrate"/>
    <property type="match status" value="1"/>
</dbReference>
<dbReference type="Pfam" id="PF03466">
    <property type="entry name" value="LysR_substrate"/>
    <property type="match status" value="1"/>
</dbReference>
<dbReference type="EMBL" id="JAAFYZ010000021">
    <property type="protein sequence ID" value="MBS2547027.1"/>
    <property type="molecule type" value="Genomic_DNA"/>
</dbReference>
<dbReference type="PANTHER" id="PTHR30126:SF40">
    <property type="entry name" value="HTH-TYPE TRANSCRIPTIONAL REGULATOR GLTR"/>
    <property type="match status" value="1"/>
</dbReference>
<dbReference type="InterPro" id="IPR000847">
    <property type="entry name" value="LysR_HTH_N"/>
</dbReference>
<dbReference type="PRINTS" id="PR00039">
    <property type="entry name" value="HTHLYSR"/>
</dbReference>
<reference evidence="6 7" key="1">
    <citation type="submission" date="2020-02" db="EMBL/GenBank/DDBJ databases">
        <title>Acidophilic actinobacteria isolated from forest soil.</title>
        <authorList>
            <person name="Golinska P."/>
        </authorList>
    </citation>
    <scope>NUCLEOTIDE SEQUENCE [LARGE SCALE GENOMIC DNA]</scope>
    <source>
        <strain evidence="6 7">NL8</strain>
    </source>
</reference>